<keyword evidence="3" id="KW-1185">Reference proteome</keyword>
<sequence length="159" mass="16686">KPQNNLIQRGHNNKEQSDPSDTRNDTRGLRPSQGNDVENQNDLLVGDGDLNVYSRLDRDGSDLVEHVRGGVHVDDALVNAHLVAVPGLGTLSARGLAGGDAKHLGGHADGALNLELLLLGTVDEESAHLNEGSHVLGRERDADAVLSAVSQGLVTLDSG</sequence>
<evidence type="ECO:0000313" key="2">
    <source>
        <dbReference type="EMBL" id="GMT29333.1"/>
    </source>
</evidence>
<accession>A0AAV5WF66</accession>
<feature type="non-terminal residue" evidence="2">
    <location>
        <position position="159"/>
    </location>
</feature>
<evidence type="ECO:0000313" key="3">
    <source>
        <dbReference type="Proteomes" id="UP001432322"/>
    </source>
</evidence>
<dbReference type="EMBL" id="BTSY01000005">
    <property type="protein sequence ID" value="GMT29333.1"/>
    <property type="molecule type" value="Genomic_DNA"/>
</dbReference>
<organism evidence="2 3">
    <name type="scientific">Pristionchus fissidentatus</name>
    <dbReference type="NCBI Taxonomy" id="1538716"/>
    <lineage>
        <taxon>Eukaryota</taxon>
        <taxon>Metazoa</taxon>
        <taxon>Ecdysozoa</taxon>
        <taxon>Nematoda</taxon>
        <taxon>Chromadorea</taxon>
        <taxon>Rhabditida</taxon>
        <taxon>Rhabditina</taxon>
        <taxon>Diplogasteromorpha</taxon>
        <taxon>Diplogasteroidea</taxon>
        <taxon>Neodiplogasteridae</taxon>
        <taxon>Pristionchus</taxon>
    </lineage>
</organism>
<dbReference type="AlphaFoldDB" id="A0AAV5WF66"/>
<name>A0AAV5WF66_9BILA</name>
<gene>
    <name evidence="2" type="ORF">PFISCL1PPCAC_20630</name>
</gene>
<protein>
    <submittedName>
        <fullName evidence="2">Uncharacterized protein</fullName>
    </submittedName>
</protein>
<evidence type="ECO:0000256" key="1">
    <source>
        <dbReference type="SAM" id="MobiDB-lite"/>
    </source>
</evidence>
<feature type="compositionally biased region" description="Basic and acidic residues" evidence="1">
    <location>
        <begin position="12"/>
        <end position="28"/>
    </location>
</feature>
<dbReference type="Proteomes" id="UP001432322">
    <property type="component" value="Unassembled WGS sequence"/>
</dbReference>
<feature type="compositionally biased region" description="Polar residues" evidence="1">
    <location>
        <begin position="32"/>
        <end position="42"/>
    </location>
</feature>
<reference evidence="2" key="1">
    <citation type="submission" date="2023-10" db="EMBL/GenBank/DDBJ databases">
        <title>Genome assembly of Pristionchus species.</title>
        <authorList>
            <person name="Yoshida K."/>
            <person name="Sommer R.J."/>
        </authorList>
    </citation>
    <scope>NUCLEOTIDE SEQUENCE</scope>
    <source>
        <strain evidence="2">RS5133</strain>
    </source>
</reference>
<comment type="caution">
    <text evidence="2">The sequence shown here is derived from an EMBL/GenBank/DDBJ whole genome shotgun (WGS) entry which is preliminary data.</text>
</comment>
<feature type="region of interest" description="Disordered" evidence="1">
    <location>
        <begin position="1"/>
        <end position="44"/>
    </location>
</feature>
<proteinExistence type="predicted"/>
<feature type="non-terminal residue" evidence="2">
    <location>
        <position position="1"/>
    </location>
</feature>